<accession>A0A1R1X6G3</accession>
<comment type="caution">
    <text evidence="1">The sequence shown here is derived from an EMBL/GenBank/DDBJ whole genome shotgun (WGS) entry which is preliminary data.</text>
</comment>
<reference evidence="2" key="1">
    <citation type="submission" date="2017-01" db="EMBL/GenBank/DDBJ databases">
        <authorList>
            <person name="Wang Y."/>
            <person name="White M."/>
            <person name="Kvist S."/>
            <person name="Moncalvo J.-M."/>
        </authorList>
    </citation>
    <scope>NUCLEOTIDE SEQUENCE [LARGE SCALE GENOMIC DNA]</scope>
    <source>
        <strain evidence="2">ID-206-W2</strain>
    </source>
</reference>
<name>A0A1R1X6G3_9FUNG</name>
<dbReference type="Proteomes" id="UP000187429">
    <property type="component" value="Unassembled WGS sequence"/>
</dbReference>
<proteinExistence type="predicted"/>
<protein>
    <submittedName>
        <fullName evidence="1">Uncharacterized protein</fullName>
    </submittedName>
</protein>
<organism evidence="1 2">
    <name type="scientific">Smittium culicis</name>
    <dbReference type="NCBI Taxonomy" id="133412"/>
    <lineage>
        <taxon>Eukaryota</taxon>
        <taxon>Fungi</taxon>
        <taxon>Fungi incertae sedis</taxon>
        <taxon>Zoopagomycota</taxon>
        <taxon>Kickxellomycotina</taxon>
        <taxon>Harpellomycetes</taxon>
        <taxon>Harpellales</taxon>
        <taxon>Legeriomycetaceae</taxon>
        <taxon>Smittium</taxon>
    </lineage>
</organism>
<gene>
    <name evidence="1" type="ORF">AYI69_g10332</name>
</gene>
<dbReference type="AlphaFoldDB" id="A0A1R1X6G3"/>
<sequence length="58" mass="6715">MTSDPQIINTLEEVYTVEKLKISPDIGFIWSMELFIETLSHTIDKIMSIIISHRFSDS</sequence>
<dbReference type="EMBL" id="LSSM01006707">
    <property type="protein sequence ID" value="OMJ10214.1"/>
    <property type="molecule type" value="Genomic_DNA"/>
</dbReference>
<keyword evidence="2" id="KW-1185">Reference proteome</keyword>
<evidence type="ECO:0000313" key="1">
    <source>
        <dbReference type="EMBL" id="OMJ10214.1"/>
    </source>
</evidence>
<feature type="non-terminal residue" evidence="1">
    <location>
        <position position="58"/>
    </location>
</feature>
<evidence type="ECO:0000313" key="2">
    <source>
        <dbReference type="Proteomes" id="UP000187429"/>
    </source>
</evidence>